<reference evidence="1 2" key="1">
    <citation type="submission" date="2015-02" db="EMBL/GenBank/DDBJ databases">
        <authorList>
            <person name="Ju K.-S."/>
            <person name="Doroghazi J.R."/>
            <person name="Metcalf W."/>
        </authorList>
    </citation>
    <scope>NUCLEOTIDE SEQUENCE [LARGE SCALE GENOMIC DNA]</scope>
    <source>
        <strain evidence="1 2">NRRL ISP-5550</strain>
    </source>
</reference>
<dbReference type="Pfam" id="PF04978">
    <property type="entry name" value="MST"/>
    <property type="match status" value="1"/>
</dbReference>
<sequence>MTTSRVDHRTEPSTTAGEREMLDGWLEYHRETLAWKCEGLSDEQLRATPLRPSALSLMGLVRHMAEVERYWFREIALGADLPDLYSTRDNRDGDFEFTDGDTWAQAREVWQEEVELARRAAAGRSLDAVSDAASHHRGEVFSLRWIYTHMIEEYARHNGHADLLREHLDGATGE</sequence>
<protein>
    <submittedName>
        <fullName evidence="1">Mini-circle protein</fullName>
    </submittedName>
</protein>
<organism evidence="1 2">
    <name type="scientific">Streptomyces katrae</name>
    <dbReference type="NCBI Taxonomy" id="68223"/>
    <lineage>
        <taxon>Bacteria</taxon>
        <taxon>Bacillati</taxon>
        <taxon>Actinomycetota</taxon>
        <taxon>Actinomycetes</taxon>
        <taxon>Kitasatosporales</taxon>
        <taxon>Streptomycetaceae</taxon>
        <taxon>Streptomyces</taxon>
    </lineage>
</organism>
<accession>A0A0F4J7Z7</accession>
<dbReference type="SUPFAM" id="SSF109854">
    <property type="entry name" value="DinB/YfiT-like putative metalloenzymes"/>
    <property type="match status" value="1"/>
</dbReference>
<gene>
    <name evidence="1" type="ORF">VR44_20300</name>
</gene>
<dbReference type="Gene3D" id="1.20.120.450">
    <property type="entry name" value="dinb family like domain"/>
    <property type="match status" value="1"/>
</dbReference>
<dbReference type="PATRIC" id="fig|68223.7.peg.8769"/>
<dbReference type="InterPro" id="IPR034660">
    <property type="entry name" value="DinB/YfiT-like"/>
</dbReference>
<dbReference type="Proteomes" id="UP000033551">
    <property type="component" value="Unassembled WGS sequence"/>
</dbReference>
<dbReference type="OrthoDB" id="4548523at2"/>
<dbReference type="STRING" id="68223.GCA_002028425_01233"/>
<name>A0A0F4J7Z7_9ACTN</name>
<dbReference type="EMBL" id="JZWV01000560">
    <property type="protein sequence ID" value="KJY30502.1"/>
    <property type="molecule type" value="Genomic_DNA"/>
</dbReference>
<proteinExistence type="predicted"/>
<dbReference type="RefSeq" id="WP_045948973.1">
    <property type="nucleotide sequence ID" value="NZ_JZWV01000560.1"/>
</dbReference>
<dbReference type="AlphaFoldDB" id="A0A0F4J7Z7"/>
<dbReference type="InterPro" id="IPR007061">
    <property type="entry name" value="MST-like"/>
</dbReference>
<evidence type="ECO:0000313" key="2">
    <source>
        <dbReference type="Proteomes" id="UP000033551"/>
    </source>
</evidence>
<evidence type="ECO:0000313" key="1">
    <source>
        <dbReference type="EMBL" id="KJY30502.1"/>
    </source>
</evidence>
<comment type="caution">
    <text evidence="1">The sequence shown here is derived from an EMBL/GenBank/DDBJ whole genome shotgun (WGS) entry which is preliminary data.</text>
</comment>
<keyword evidence="2" id="KW-1185">Reference proteome</keyword>